<reference evidence="7 8" key="1">
    <citation type="submission" date="2016-07" db="EMBL/GenBank/DDBJ databases">
        <title>Pervasive Adenine N6-methylation of Active Genes in Fungi.</title>
        <authorList>
            <consortium name="DOE Joint Genome Institute"/>
            <person name="Mondo S.J."/>
            <person name="Dannebaum R.O."/>
            <person name="Kuo R.C."/>
            <person name="Labutti K."/>
            <person name="Haridas S."/>
            <person name="Kuo A."/>
            <person name="Salamov A."/>
            <person name="Ahrendt S.R."/>
            <person name="Lipzen A."/>
            <person name="Sullivan W."/>
            <person name="Andreopoulos W.B."/>
            <person name="Clum A."/>
            <person name="Lindquist E."/>
            <person name="Daum C."/>
            <person name="Ramamoorthy G.K."/>
            <person name="Gryganskyi A."/>
            <person name="Culley D."/>
            <person name="Magnuson J.K."/>
            <person name="James T.Y."/>
            <person name="O'Malley M.A."/>
            <person name="Stajich J.E."/>
            <person name="Spatafora J.W."/>
            <person name="Visel A."/>
            <person name="Grigoriev I.V."/>
        </authorList>
    </citation>
    <scope>NUCLEOTIDE SEQUENCE [LARGE SCALE GENOMIC DNA]</scope>
    <source>
        <strain evidence="7 8">ATCC 12442</strain>
    </source>
</reference>
<evidence type="ECO:0000256" key="3">
    <source>
        <dbReference type="ARBA" id="ARBA00022989"/>
    </source>
</evidence>
<keyword evidence="3 5" id="KW-1133">Transmembrane helix</keyword>
<dbReference type="Pfam" id="PF00892">
    <property type="entry name" value="EamA"/>
    <property type="match status" value="2"/>
</dbReference>
<feature type="transmembrane region" description="Helical" evidence="5">
    <location>
        <begin position="126"/>
        <end position="146"/>
    </location>
</feature>
<dbReference type="InterPro" id="IPR000620">
    <property type="entry name" value="EamA_dom"/>
</dbReference>
<gene>
    <name evidence="7" type="ORF">DL89DRAFT_264722</name>
</gene>
<dbReference type="GO" id="GO:0016020">
    <property type="term" value="C:membrane"/>
    <property type="evidence" value="ECO:0007669"/>
    <property type="project" value="UniProtKB-SubCell"/>
</dbReference>
<comment type="caution">
    <text evidence="7">The sequence shown here is derived from an EMBL/GenBank/DDBJ whole genome shotgun (WGS) entry which is preliminary data.</text>
</comment>
<protein>
    <recommendedName>
        <fullName evidence="6">EamA domain-containing protein</fullName>
    </recommendedName>
</protein>
<feature type="domain" description="EamA" evidence="6">
    <location>
        <begin position="35"/>
        <end position="171"/>
    </location>
</feature>
<proteinExistence type="predicted"/>
<feature type="transmembrane region" description="Helical" evidence="5">
    <location>
        <begin position="37"/>
        <end position="62"/>
    </location>
</feature>
<keyword evidence="8" id="KW-1185">Reference proteome</keyword>
<dbReference type="InterPro" id="IPR037185">
    <property type="entry name" value="EmrE-like"/>
</dbReference>
<feature type="transmembrane region" description="Helical" evidence="5">
    <location>
        <begin position="307"/>
        <end position="325"/>
    </location>
</feature>
<evidence type="ECO:0000256" key="2">
    <source>
        <dbReference type="ARBA" id="ARBA00022692"/>
    </source>
</evidence>
<keyword evidence="4 5" id="KW-0472">Membrane</keyword>
<dbReference type="OrthoDB" id="306876at2759"/>
<feature type="transmembrane region" description="Helical" evidence="5">
    <location>
        <begin position="158"/>
        <end position="178"/>
    </location>
</feature>
<evidence type="ECO:0000256" key="5">
    <source>
        <dbReference type="SAM" id="Phobius"/>
    </source>
</evidence>
<dbReference type="PANTHER" id="PTHR22911">
    <property type="entry name" value="ACYL-MALONYL CONDENSING ENZYME-RELATED"/>
    <property type="match status" value="1"/>
</dbReference>
<sequence>MTNREEAATETTPLVGNTSAAELEAASQRRRDELKGYVFMALSALGFATNSACVKALAIANFPSLEIVFARSVVQLALGLLGCLYYRVSPMGPSNANGLRKWLVLRGAAGAFGNACFFYAVSVMTLADATVVFFTGPVFSAIFANIMLGEPYDGFDKIASAVCMLGIVLVLKPSALFSEHLGMLGEMHQVRGAAAALIGAMSGALAYCVVRKVGRGVHAMVHVVYFGFLSFVGSSIAMFAFQNPRLPQTTYEWTVMAMVGSFAYLGQVLLNRGLQLAPAGPGTLMRNMDVVFAFLFGITLFDEVPDWISVLGAAVIVGCTIAMGLHKWFSHTT</sequence>
<dbReference type="PANTHER" id="PTHR22911:SF6">
    <property type="entry name" value="SOLUTE CARRIER FAMILY 35 MEMBER G1"/>
    <property type="match status" value="1"/>
</dbReference>
<feature type="transmembrane region" description="Helical" evidence="5">
    <location>
        <begin position="253"/>
        <end position="271"/>
    </location>
</feature>
<dbReference type="GeneID" id="63802996"/>
<comment type="subcellular location">
    <subcellularLocation>
        <location evidence="1">Membrane</location>
        <topology evidence="1">Multi-pass membrane protein</topology>
    </subcellularLocation>
</comment>
<dbReference type="STRING" id="61395.A0A1Y1WNH7"/>
<name>A0A1Y1WNH7_9FUNG</name>
<evidence type="ECO:0000256" key="1">
    <source>
        <dbReference type="ARBA" id="ARBA00004141"/>
    </source>
</evidence>
<feature type="transmembrane region" description="Helical" evidence="5">
    <location>
        <begin position="283"/>
        <end position="301"/>
    </location>
</feature>
<evidence type="ECO:0000256" key="4">
    <source>
        <dbReference type="ARBA" id="ARBA00023136"/>
    </source>
</evidence>
<organism evidence="7 8">
    <name type="scientific">Linderina pennispora</name>
    <dbReference type="NCBI Taxonomy" id="61395"/>
    <lineage>
        <taxon>Eukaryota</taxon>
        <taxon>Fungi</taxon>
        <taxon>Fungi incertae sedis</taxon>
        <taxon>Zoopagomycota</taxon>
        <taxon>Kickxellomycotina</taxon>
        <taxon>Kickxellomycetes</taxon>
        <taxon>Kickxellales</taxon>
        <taxon>Kickxellaceae</taxon>
        <taxon>Linderina</taxon>
    </lineage>
</organism>
<feature type="transmembrane region" description="Helical" evidence="5">
    <location>
        <begin position="190"/>
        <end position="210"/>
    </location>
</feature>
<dbReference type="AlphaFoldDB" id="A0A1Y1WNH7"/>
<dbReference type="Proteomes" id="UP000193922">
    <property type="component" value="Unassembled WGS sequence"/>
</dbReference>
<feature type="transmembrane region" description="Helical" evidence="5">
    <location>
        <begin position="99"/>
        <end position="120"/>
    </location>
</feature>
<feature type="transmembrane region" description="Helical" evidence="5">
    <location>
        <begin position="68"/>
        <end position="87"/>
    </location>
</feature>
<keyword evidence="2 5" id="KW-0812">Transmembrane</keyword>
<evidence type="ECO:0000313" key="7">
    <source>
        <dbReference type="EMBL" id="ORX74925.1"/>
    </source>
</evidence>
<evidence type="ECO:0000259" key="6">
    <source>
        <dbReference type="Pfam" id="PF00892"/>
    </source>
</evidence>
<accession>A0A1Y1WNH7</accession>
<feature type="domain" description="EamA" evidence="6">
    <location>
        <begin position="192"/>
        <end position="320"/>
    </location>
</feature>
<dbReference type="EMBL" id="MCFD01000001">
    <property type="protein sequence ID" value="ORX74925.1"/>
    <property type="molecule type" value="Genomic_DNA"/>
</dbReference>
<dbReference type="RefSeq" id="XP_040748136.1">
    <property type="nucleotide sequence ID" value="XM_040886348.1"/>
</dbReference>
<evidence type="ECO:0000313" key="8">
    <source>
        <dbReference type="Proteomes" id="UP000193922"/>
    </source>
</evidence>
<feature type="transmembrane region" description="Helical" evidence="5">
    <location>
        <begin position="222"/>
        <end position="241"/>
    </location>
</feature>
<dbReference type="SUPFAM" id="SSF103481">
    <property type="entry name" value="Multidrug resistance efflux transporter EmrE"/>
    <property type="match status" value="2"/>
</dbReference>